<dbReference type="PANTHER" id="PTHR44051">
    <property type="entry name" value="GLUTATHIONE S-TRANSFERASE-RELATED"/>
    <property type="match status" value="1"/>
</dbReference>
<dbReference type="InterPro" id="IPR010987">
    <property type="entry name" value="Glutathione-S-Trfase_C-like"/>
</dbReference>
<gene>
    <name evidence="5" type="ORF">BCR35DRAFT_296346</name>
</gene>
<dbReference type="GO" id="GO:0016740">
    <property type="term" value="F:transferase activity"/>
    <property type="evidence" value="ECO:0007669"/>
    <property type="project" value="UniProtKB-KW"/>
</dbReference>
<dbReference type="SUPFAM" id="SSF47616">
    <property type="entry name" value="GST C-terminal domain-like"/>
    <property type="match status" value="1"/>
</dbReference>
<evidence type="ECO:0000256" key="1">
    <source>
        <dbReference type="ARBA" id="ARBA00007409"/>
    </source>
</evidence>
<dbReference type="FunCoup" id="A0A1Y2D9N1">
    <property type="interactions" value="114"/>
</dbReference>
<dbReference type="InterPro" id="IPR004046">
    <property type="entry name" value="GST_C"/>
</dbReference>
<dbReference type="SFLD" id="SFLDG01151">
    <property type="entry name" value="Main.2:_Nu-like"/>
    <property type="match status" value="1"/>
</dbReference>
<evidence type="ECO:0000259" key="3">
    <source>
        <dbReference type="PROSITE" id="PS50404"/>
    </source>
</evidence>
<evidence type="ECO:0000313" key="5">
    <source>
        <dbReference type="EMBL" id="ORY55958.1"/>
    </source>
</evidence>
<keyword evidence="5" id="KW-0808">Transferase</keyword>
<name>A0A1Y2D9N1_9BASI</name>
<keyword evidence="6" id="KW-1185">Reference proteome</keyword>
<comment type="similarity">
    <text evidence="1 2">Belongs to the GST superfamily.</text>
</comment>
<protein>
    <submittedName>
        <fullName evidence="5">Glutathione S-transferase</fullName>
    </submittedName>
</protein>
<dbReference type="InterPro" id="IPR036249">
    <property type="entry name" value="Thioredoxin-like_sf"/>
</dbReference>
<evidence type="ECO:0000313" key="6">
    <source>
        <dbReference type="Proteomes" id="UP000193467"/>
    </source>
</evidence>
<dbReference type="Gene3D" id="1.20.1050.130">
    <property type="match status" value="1"/>
</dbReference>
<dbReference type="SFLD" id="SFLDS00019">
    <property type="entry name" value="Glutathione_Transferase_(cytos"/>
    <property type="match status" value="1"/>
</dbReference>
<organism evidence="5 6">
    <name type="scientific">Leucosporidium creatinivorum</name>
    <dbReference type="NCBI Taxonomy" id="106004"/>
    <lineage>
        <taxon>Eukaryota</taxon>
        <taxon>Fungi</taxon>
        <taxon>Dikarya</taxon>
        <taxon>Basidiomycota</taxon>
        <taxon>Pucciniomycotina</taxon>
        <taxon>Microbotryomycetes</taxon>
        <taxon>Leucosporidiales</taxon>
        <taxon>Leucosporidium</taxon>
    </lineage>
</organism>
<evidence type="ECO:0000259" key="4">
    <source>
        <dbReference type="PROSITE" id="PS50405"/>
    </source>
</evidence>
<dbReference type="InParanoid" id="A0A1Y2D9N1"/>
<dbReference type="EMBL" id="MCGR01000088">
    <property type="protein sequence ID" value="ORY55958.1"/>
    <property type="molecule type" value="Genomic_DNA"/>
</dbReference>
<dbReference type="PROSITE" id="PS50405">
    <property type="entry name" value="GST_CTER"/>
    <property type="match status" value="1"/>
</dbReference>
<feature type="domain" description="GST C-terminal" evidence="4">
    <location>
        <begin position="94"/>
        <end position="218"/>
    </location>
</feature>
<comment type="caution">
    <text evidence="5">The sequence shown here is derived from an EMBL/GenBank/DDBJ whole genome shotgun (WGS) entry which is preliminary data.</text>
</comment>
<dbReference type="STRING" id="106004.A0A1Y2D9N1"/>
<dbReference type="PROSITE" id="PS50404">
    <property type="entry name" value="GST_NTER"/>
    <property type="match status" value="1"/>
</dbReference>
<dbReference type="AlphaFoldDB" id="A0A1Y2D9N1"/>
<dbReference type="InterPro" id="IPR004045">
    <property type="entry name" value="Glutathione_S-Trfase_N"/>
</dbReference>
<reference evidence="5 6" key="1">
    <citation type="submission" date="2016-07" db="EMBL/GenBank/DDBJ databases">
        <title>Pervasive Adenine N6-methylation of Active Genes in Fungi.</title>
        <authorList>
            <consortium name="DOE Joint Genome Institute"/>
            <person name="Mondo S.J."/>
            <person name="Dannebaum R.O."/>
            <person name="Kuo R.C."/>
            <person name="Labutti K."/>
            <person name="Haridas S."/>
            <person name="Kuo A."/>
            <person name="Salamov A."/>
            <person name="Ahrendt S.R."/>
            <person name="Lipzen A."/>
            <person name="Sullivan W."/>
            <person name="Andreopoulos W.B."/>
            <person name="Clum A."/>
            <person name="Lindquist E."/>
            <person name="Daum C."/>
            <person name="Ramamoorthy G.K."/>
            <person name="Gryganskyi A."/>
            <person name="Culley D."/>
            <person name="Magnuson J.K."/>
            <person name="James T.Y."/>
            <person name="O'Malley M.A."/>
            <person name="Stajich J.E."/>
            <person name="Spatafora J.W."/>
            <person name="Visel A."/>
            <person name="Grigoriev I.V."/>
        </authorList>
    </citation>
    <scope>NUCLEOTIDE SEQUENCE [LARGE SCALE GENOMIC DNA]</scope>
    <source>
        <strain evidence="5 6">62-1032</strain>
    </source>
</reference>
<dbReference type="Proteomes" id="UP000193467">
    <property type="component" value="Unassembled WGS sequence"/>
</dbReference>
<dbReference type="PANTHER" id="PTHR44051:SF3">
    <property type="entry name" value="TRANSCRIPTIONAL REGULATOR URE2"/>
    <property type="match status" value="1"/>
</dbReference>
<dbReference type="Pfam" id="PF02798">
    <property type="entry name" value="GST_N"/>
    <property type="match status" value="1"/>
</dbReference>
<dbReference type="CDD" id="cd03048">
    <property type="entry name" value="GST_N_Ure2p_like"/>
    <property type="match status" value="1"/>
</dbReference>
<feature type="domain" description="GST N-terminal" evidence="3">
    <location>
        <begin position="4"/>
        <end position="88"/>
    </location>
</feature>
<accession>A0A1Y2D9N1</accession>
<dbReference type="InterPro" id="IPR040079">
    <property type="entry name" value="Glutathione_S-Trfase"/>
</dbReference>
<dbReference type="InterPro" id="IPR036282">
    <property type="entry name" value="Glutathione-S-Trfase_C_sf"/>
</dbReference>
<proteinExistence type="inferred from homology"/>
<dbReference type="SFLD" id="SFLDG00358">
    <property type="entry name" value="Main_(cytGST)"/>
    <property type="match status" value="1"/>
</dbReference>
<dbReference type="Pfam" id="PF00043">
    <property type="entry name" value="GST_C"/>
    <property type="match status" value="1"/>
</dbReference>
<evidence type="ECO:0000256" key="2">
    <source>
        <dbReference type="RuleBase" id="RU003494"/>
    </source>
</evidence>
<sequence>MSSPQFTLYSHAGGPNGWTVAFLLKALGLTYETKFLAFDKNEQKGEDFLKLNPNGRIPTIVDHGNGDFTLSESKAILLYLAETYDKEGKFLVSDPKERALLNQSLFFQASGQGPYFGQAAHFKMFAPEKIPYGIERYAKEVQRVIGVLELILSKQEYLVGNKLTIADLSYITWNNFGLNALLPEGVDPKKEFPAVSAWHEKLLALPYVAEALAEKAAL</sequence>
<dbReference type="OrthoDB" id="422574at2759"/>
<dbReference type="SUPFAM" id="SSF52833">
    <property type="entry name" value="Thioredoxin-like"/>
    <property type="match status" value="1"/>
</dbReference>